<name>A0A0H4T3G4_9ARCH</name>
<dbReference type="InterPro" id="IPR041988">
    <property type="entry name" value="Ribosomal_uL24_KOW"/>
</dbReference>
<dbReference type="SMART" id="SM00739">
    <property type="entry name" value="KOW"/>
    <property type="match status" value="1"/>
</dbReference>
<dbReference type="SUPFAM" id="SSF50104">
    <property type="entry name" value="Translation proteins SH3-like domain"/>
    <property type="match status" value="1"/>
</dbReference>
<comment type="function">
    <text evidence="4">Located at the polypeptide exit tunnel on the outside of the subunit.</text>
</comment>
<evidence type="ECO:0000256" key="2">
    <source>
        <dbReference type="ARBA" id="ARBA00022980"/>
    </source>
</evidence>
<evidence type="ECO:0000256" key="5">
    <source>
        <dbReference type="SAM" id="MobiDB-lite"/>
    </source>
</evidence>
<feature type="region of interest" description="Disordered" evidence="5">
    <location>
        <begin position="1"/>
        <end position="21"/>
    </location>
</feature>
<dbReference type="Pfam" id="PF00467">
    <property type="entry name" value="KOW"/>
    <property type="match status" value="1"/>
</dbReference>
<evidence type="ECO:0000313" key="7">
    <source>
        <dbReference type="EMBL" id="AKQ00892.1"/>
    </source>
</evidence>
<dbReference type="Pfam" id="PF16906">
    <property type="entry name" value="Ribosomal_L26"/>
    <property type="match status" value="1"/>
</dbReference>
<sequence length="107" mass="12080">MAHEAPNHRKSDAVRATLSPELRERVRSRSVRVRKNDSVRVLRGEFKGVEGKVTKVLTDVGRITIEGVTREKIAGGTVPVKIHVSNVMVNNLNLDDKWRRQVLEKTS</sequence>
<dbReference type="GO" id="GO:0003735">
    <property type="term" value="F:structural constituent of ribosome"/>
    <property type="evidence" value="ECO:0007669"/>
    <property type="project" value="UniProtKB-UniRule"/>
</dbReference>
<dbReference type="GO" id="GO:0019843">
    <property type="term" value="F:rRNA binding"/>
    <property type="evidence" value="ECO:0007669"/>
    <property type="project" value="UniProtKB-UniRule"/>
</dbReference>
<organism evidence="7">
    <name type="scientific">uncultured thaumarchaeote Rifle_16ft_4_minimus_11813</name>
    <dbReference type="NCBI Taxonomy" id="1665208"/>
    <lineage>
        <taxon>Archaea</taxon>
        <taxon>Nitrososphaerota</taxon>
        <taxon>environmental samples</taxon>
    </lineage>
</organism>
<comment type="subunit">
    <text evidence="4">Part of the 50S ribosomal subunit.</text>
</comment>
<accession>A0A0H4T3G4</accession>
<keyword evidence="2 4" id="KW-0689">Ribosomal protein</keyword>
<dbReference type="EMBL" id="KT006941">
    <property type="protein sequence ID" value="AKQ00892.1"/>
    <property type="molecule type" value="Genomic_DNA"/>
</dbReference>
<evidence type="ECO:0000256" key="1">
    <source>
        <dbReference type="ARBA" id="ARBA00010618"/>
    </source>
</evidence>
<feature type="domain" description="KOW" evidence="6">
    <location>
        <begin position="32"/>
        <end position="59"/>
    </location>
</feature>
<dbReference type="InterPro" id="IPR005756">
    <property type="entry name" value="Ribosomal_uL24_euk/arc"/>
</dbReference>
<gene>
    <name evidence="4" type="primary">rpl24</name>
</gene>
<proteinExistence type="inferred from homology"/>
<dbReference type="Gene3D" id="2.30.30.30">
    <property type="match status" value="1"/>
</dbReference>
<comment type="similarity">
    <text evidence="1 4">Belongs to the universal ribosomal protein uL24 family.</text>
</comment>
<dbReference type="GO" id="GO:0006412">
    <property type="term" value="P:translation"/>
    <property type="evidence" value="ECO:0007669"/>
    <property type="project" value="UniProtKB-UniRule"/>
</dbReference>
<dbReference type="HAMAP" id="MF_01326_A">
    <property type="entry name" value="Ribosomal_uL24_A"/>
    <property type="match status" value="1"/>
</dbReference>
<dbReference type="InterPro" id="IPR005825">
    <property type="entry name" value="Ribosomal_uL24_CS"/>
</dbReference>
<dbReference type="PROSITE" id="PS01108">
    <property type="entry name" value="RIBOSOMAL_L24"/>
    <property type="match status" value="1"/>
</dbReference>
<dbReference type="InterPro" id="IPR008991">
    <property type="entry name" value="Translation_prot_SH3-like_sf"/>
</dbReference>
<evidence type="ECO:0000256" key="3">
    <source>
        <dbReference type="ARBA" id="ARBA00023274"/>
    </source>
</evidence>
<protein>
    <recommendedName>
        <fullName evidence="4">Large ribosomal subunit protein uL24</fullName>
    </recommendedName>
</protein>
<dbReference type="GO" id="GO:0015934">
    <property type="term" value="C:large ribosomal subunit"/>
    <property type="evidence" value="ECO:0007669"/>
    <property type="project" value="UniProtKB-UniRule"/>
</dbReference>
<keyword evidence="3 4" id="KW-0687">Ribonucleoprotein</keyword>
<dbReference type="InterPro" id="IPR014722">
    <property type="entry name" value="Rib_uL2_dom2"/>
</dbReference>
<reference evidence="7" key="1">
    <citation type="journal article" date="2015" name="ISME J.">
        <title>Aquifer environment selects for microbial species cohorts in sediment and groundwater.</title>
        <authorList>
            <person name="Hug L.A."/>
            <person name="Thomas B.C."/>
            <person name="Brown C.T."/>
            <person name="Frischkorn K.R."/>
            <person name="Williams K.H."/>
            <person name="Tringe S.G."/>
            <person name="Banfield J.F."/>
        </authorList>
    </citation>
    <scope>NUCLEOTIDE SEQUENCE</scope>
</reference>
<dbReference type="NCBIfam" id="TIGR01080">
    <property type="entry name" value="rplX_A_E"/>
    <property type="match status" value="1"/>
</dbReference>
<dbReference type="PANTHER" id="PTHR11143">
    <property type="entry name" value="60S RIBOSOMAL PROTEIN L26 FAMILY MEMBER"/>
    <property type="match status" value="1"/>
</dbReference>
<dbReference type="InterPro" id="IPR005824">
    <property type="entry name" value="KOW"/>
</dbReference>
<feature type="compositionally biased region" description="Basic and acidic residues" evidence="5">
    <location>
        <begin position="1"/>
        <end position="13"/>
    </location>
</feature>
<dbReference type="CDD" id="cd06089">
    <property type="entry name" value="KOW_RPL26"/>
    <property type="match status" value="1"/>
</dbReference>
<evidence type="ECO:0000259" key="6">
    <source>
        <dbReference type="SMART" id="SM00739"/>
    </source>
</evidence>
<evidence type="ECO:0000256" key="4">
    <source>
        <dbReference type="HAMAP-Rule" id="MF_01326"/>
    </source>
</evidence>
<comment type="function">
    <text evidence="4">One of two assembly initiator proteins, it binds directly to the 5'-end of the 23S rRNA, where it nucleates assembly of the 50S subunit.</text>
</comment>
<dbReference type="AlphaFoldDB" id="A0A0H4T3G4"/>
<keyword evidence="4" id="KW-0699">rRNA-binding</keyword>
<keyword evidence="4" id="KW-0694">RNA-binding</keyword>